<keyword evidence="2" id="KW-1185">Reference proteome</keyword>
<evidence type="ECO:0000313" key="1">
    <source>
        <dbReference type="EMBL" id="MBD2607599.1"/>
    </source>
</evidence>
<proteinExistence type="predicted"/>
<gene>
    <name evidence="1" type="ORF">H6G81_24505</name>
</gene>
<reference evidence="1 2" key="1">
    <citation type="journal article" date="2020" name="ISME J.">
        <title>Comparative genomics reveals insights into cyanobacterial evolution and habitat adaptation.</title>
        <authorList>
            <person name="Chen M.Y."/>
            <person name="Teng W.K."/>
            <person name="Zhao L."/>
            <person name="Hu C.X."/>
            <person name="Zhou Y.K."/>
            <person name="Han B.P."/>
            <person name="Song L.R."/>
            <person name="Shu W.S."/>
        </authorList>
    </citation>
    <scope>NUCLEOTIDE SEQUENCE [LARGE SCALE GENOMIC DNA]</scope>
    <source>
        <strain evidence="1 2">FACHB-248</strain>
    </source>
</reference>
<sequence length="201" mass="21313">MKNLALLSATVLATTSGLIFGTIQAASALNWNWNYSGTGIAANGIFTTNDTPDDLGFYQILGITGTRNGETITGLQAPGTPVPGNEPFNVDNLISLNTQQLTNNGFGYLTSGGSYSSPFFADFLTPPGYLEVFSAVPLVPGFENFGPEDSELPIRFSARIITVPEPNSIFGLVTIGTLGAGLALKRKKPSKFTEKKLEKIS</sequence>
<dbReference type="InterPro" id="IPR013424">
    <property type="entry name" value="Ice-binding_C"/>
</dbReference>
<protein>
    <submittedName>
        <fullName evidence="1">PEP-CTERM sorting domain-containing protein</fullName>
    </submittedName>
</protein>
<dbReference type="NCBIfam" id="TIGR02595">
    <property type="entry name" value="PEP_CTERM"/>
    <property type="match status" value="1"/>
</dbReference>
<comment type="caution">
    <text evidence="1">The sequence shown here is derived from an EMBL/GenBank/DDBJ whole genome shotgun (WGS) entry which is preliminary data.</text>
</comment>
<organism evidence="1 2">
    <name type="scientific">Scytonema hofmannii FACHB-248</name>
    <dbReference type="NCBI Taxonomy" id="1842502"/>
    <lineage>
        <taxon>Bacteria</taxon>
        <taxon>Bacillati</taxon>
        <taxon>Cyanobacteriota</taxon>
        <taxon>Cyanophyceae</taxon>
        <taxon>Nostocales</taxon>
        <taxon>Scytonemataceae</taxon>
        <taxon>Scytonema</taxon>
    </lineage>
</organism>
<name>A0ABR8GWW6_9CYAN</name>
<dbReference type="EMBL" id="JACJTA010000067">
    <property type="protein sequence ID" value="MBD2607599.1"/>
    <property type="molecule type" value="Genomic_DNA"/>
</dbReference>
<accession>A0ABR8GWW6</accession>
<dbReference type="Proteomes" id="UP000660380">
    <property type="component" value="Unassembled WGS sequence"/>
</dbReference>
<evidence type="ECO:0000313" key="2">
    <source>
        <dbReference type="Proteomes" id="UP000660380"/>
    </source>
</evidence>